<dbReference type="GeneID" id="67032291"/>
<feature type="binding site" evidence="11">
    <location>
        <begin position="52"/>
        <end position="59"/>
    </location>
    <ligand>
        <name>ATP</name>
        <dbReference type="ChEBI" id="CHEBI:30616"/>
    </ligand>
</feature>
<proteinExistence type="inferred from homology"/>
<dbReference type="Pfam" id="PF13361">
    <property type="entry name" value="UvrD_C"/>
    <property type="match status" value="1"/>
</dbReference>
<dbReference type="GO" id="GO:0005524">
    <property type="term" value="F:ATP binding"/>
    <property type="evidence" value="ECO:0007669"/>
    <property type="project" value="UniProtKB-UniRule"/>
</dbReference>
<dbReference type="PANTHER" id="PTHR11070">
    <property type="entry name" value="UVRD / RECB / PCRA DNA HELICASE FAMILY MEMBER"/>
    <property type="match status" value="1"/>
</dbReference>
<dbReference type="GO" id="GO:0003677">
    <property type="term" value="F:DNA binding"/>
    <property type="evidence" value="ECO:0007669"/>
    <property type="project" value="UniProtKB-KW"/>
</dbReference>
<keyword evidence="7" id="KW-0413">Isomerase</keyword>
<dbReference type="GO" id="GO:0043138">
    <property type="term" value="F:3'-5' DNA helicase activity"/>
    <property type="evidence" value="ECO:0007669"/>
    <property type="project" value="UniProtKB-EC"/>
</dbReference>
<dbReference type="Gene3D" id="1.10.486.10">
    <property type="entry name" value="PCRA, domain 4"/>
    <property type="match status" value="1"/>
</dbReference>
<reference evidence="14" key="1">
    <citation type="submission" date="2020-05" db="EMBL/GenBank/DDBJ databases">
        <title>Evolutionary and genomic comparisons of hybrid uninucleate and nonhybrid Rhizoctonia fungi.</title>
        <authorList>
            <person name="Li C."/>
            <person name="Chen X."/>
        </authorList>
    </citation>
    <scope>NUCLEOTIDE SEQUENCE</scope>
    <source>
        <strain evidence="14">AG-1 IA</strain>
    </source>
</reference>
<dbReference type="Gene3D" id="3.40.50.300">
    <property type="entry name" value="P-loop containing nucleotide triphosphate hydrolases"/>
    <property type="match status" value="2"/>
</dbReference>
<evidence type="ECO:0000313" key="14">
    <source>
        <dbReference type="EMBL" id="QRW22425.1"/>
    </source>
</evidence>
<dbReference type="CDD" id="cd17932">
    <property type="entry name" value="DEXQc_UvrD"/>
    <property type="match status" value="1"/>
</dbReference>
<evidence type="ECO:0000256" key="8">
    <source>
        <dbReference type="ARBA" id="ARBA00034617"/>
    </source>
</evidence>
<evidence type="ECO:0000256" key="7">
    <source>
        <dbReference type="ARBA" id="ARBA00023235"/>
    </source>
</evidence>
<keyword evidence="3 11" id="KW-0378">Hydrolase</keyword>
<dbReference type="InterPro" id="IPR027417">
    <property type="entry name" value="P-loop_NTPase"/>
</dbReference>
<comment type="catalytic activity">
    <reaction evidence="10">
        <text>ATP + H2O = ADP + phosphate + H(+)</text>
        <dbReference type="Rhea" id="RHEA:13065"/>
        <dbReference type="ChEBI" id="CHEBI:15377"/>
        <dbReference type="ChEBI" id="CHEBI:15378"/>
        <dbReference type="ChEBI" id="CHEBI:30616"/>
        <dbReference type="ChEBI" id="CHEBI:43474"/>
        <dbReference type="ChEBI" id="CHEBI:456216"/>
        <dbReference type="EC" id="5.6.2.4"/>
    </reaction>
</comment>
<keyword evidence="6" id="KW-0238">DNA-binding</keyword>
<comment type="similarity">
    <text evidence="1">Belongs to the helicase family. UvrD subfamily.</text>
</comment>
<evidence type="ECO:0000256" key="9">
    <source>
        <dbReference type="ARBA" id="ARBA00034808"/>
    </source>
</evidence>
<comment type="catalytic activity">
    <reaction evidence="8">
        <text>Couples ATP hydrolysis with the unwinding of duplex DNA by translocating in the 3'-5' direction.</text>
        <dbReference type="EC" id="5.6.2.4"/>
    </reaction>
</comment>
<evidence type="ECO:0000256" key="1">
    <source>
        <dbReference type="ARBA" id="ARBA00009922"/>
    </source>
</evidence>
<dbReference type="EMBL" id="CP059665">
    <property type="protein sequence ID" value="QRW22425.1"/>
    <property type="molecule type" value="Genomic_DNA"/>
</dbReference>
<evidence type="ECO:0000259" key="13">
    <source>
        <dbReference type="PROSITE" id="PS51217"/>
    </source>
</evidence>
<dbReference type="RefSeq" id="XP_043182662.1">
    <property type="nucleotide sequence ID" value="XM_043329828.1"/>
</dbReference>
<dbReference type="Gene3D" id="1.10.10.160">
    <property type="match status" value="1"/>
</dbReference>
<dbReference type="KEGG" id="rsx:RhiXN_10012"/>
<evidence type="ECO:0000259" key="12">
    <source>
        <dbReference type="PROSITE" id="PS51198"/>
    </source>
</evidence>
<dbReference type="GO" id="GO:0016787">
    <property type="term" value="F:hydrolase activity"/>
    <property type="evidence" value="ECO:0007669"/>
    <property type="project" value="UniProtKB-UniRule"/>
</dbReference>
<evidence type="ECO:0000313" key="15">
    <source>
        <dbReference type="Proteomes" id="UP000650533"/>
    </source>
</evidence>
<accession>A0A8H8P138</accession>
<evidence type="ECO:0000256" key="6">
    <source>
        <dbReference type="ARBA" id="ARBA00023125"/>
    </source>
</evidence>
<feature type="domain" description="UvrD-like helicase C-terminal" evidence="13">
    <location>
        <begin position="334"/>
        <end position="614"/>
    </location>
</feature>
<dbReference type="Pfam" id="PF00580">
    <property type="entry name" value="UvrD-helicase"/>
    <property type="match status" value="1"/>
</dbReference>
<dbReference type="InterPro" id="IPR014016">
    <property type="entry name" value="UvrD-like_ATP-bd"/>
</dbReference>
<dbReference type="SUPFAM" id="SSF52540">
    <property type="entry name" value="P-loop containing nucleoside triphosphate hydrolases"/>
    <property type="match status" value="1"/>
</dbReference>
<dbReference type="PANTHER" id="PTHR11070:SF2">
    <property type="entry name" value="ATP-DEPENDENT DNA HELICASE SRS2"/>
    <property type="match status" value="1"/>
</dbReference>
<dbReference type="GO" id="GO:0000725">
    <property type="term" value="P:recombinational repair"/>
    <property type="evidence" value="ECO:0007669"/>
    <property type="project" value="TreeGrafter"/>
</dbReference>
<dbReference type="Proteomes" id="UP000650533">
    <property type="component" value="Chromosome 8"/>
</dbReference>
<protein>
    <recommendedName>
        <fullName evidence="9">DNA 3'-5' helicase</fullName>
        <ecNumber evidence="9">5.6.2.4</ecNumber>
    </recommendedName>
</protein>
<evidence type="ECO:0000256" key="10">
    <source>
        <dbReference type="ARBA" id="ARBA00048988"/>
    </source>
</evidence>
<dbReference type="InterPro" id="IPR014017">
    <property type="entry name" value="DNA_helicase_UvrD-like_C"/>
</dbReference>
<dbReference type="InterPro" id="IPR013986">
    <property type="entry name" value="DExx_box_DNA_helicase_dom_sf"/>
</dbReference>
<sequence>MKRRLEIGLMRRYSTSMNIPRQMAIKNHLEGLNGPQRQAVMFPPNSPLQILAGPGTGKTRVLTSRLANLVLNHSYLPSSICAVTFTRKASKEMKARLYQYLDSNATEDIKLGTFHSVCLNYLRSYGTMVHVEPGFLVWDEDECILVLRHLSEKAGKDLTKDFLAKELYEMFSNVKEKVKITPGAAIDSMIKEELKRKREDHNSSAHDSPQIQLQSKLLLELYYSYSHTLRASNALDFTDLLSKGLDLLQAVPWAREVGRLKHVLVDEFQDTSSLQYLIVKELFKATRGSISVVGDPDQSIYKWRGADDTVFRQMKKDLPKTKEIYLEENYRSTASIIKTAIDIISQDETRPPKALFTSYTPHGPKPVKKSLDIKHEEEAYIVEEINRIVTNSAETIDYGDCAILFRDNRSADQFSQVLFKAGIPYRQLPEPSLMEQFEVISLIAFLRLAINDAHTPMVIRALKGPLALDEKAITDLMTRSAGHRITLFDALQRVRGGYDRDTNPSCISASNLLTRILRHLRDFMHQGASPADLLHYIIEATNYHEFLMQNFTKNYSRRARNVQRTIQYAKLFKGKKELGPMPVRLFLDFMRELSRVDDFNTGKVTLLTCHSAKGLEWPVVFVPSVVDGVYPHHKSQSISIDEERRLLYVACTRAQCLLYLTRSETKLINQRALTIFATTGIPVEVQQYESEFTEHLLPETYQDEAPTMDTKALDLFRKILGRN</sequence>
<evidence type="ECO:0000256" key="4">
    <source>
        <dbReference type="ARBA" id="ARBA00022806"/>
    </source>
</evidence>
<evidence type="ECO:0000256" key="11">
    <source>
        <dbReference type="PROSITE-ProRule" id="PRU00560"/>
    </source>
</evidence>
<keyword evidence="2 11" id="KW-0547">Nucleotide-binding</keyword>
<dbReference type="GO" id="GO:0005634">
    <property type="term" value="C:nucleus"/>
    <property type="evidence" value="ECO:0007669"/>
    <property type="project" value="TreeGrafter"/>
</dbReference>
<evidence type="ECO:0000256" key="3">
    <source>
        <dbReference type="ARBA" id="ARBA00022801"/>
    </source>
</evidence>
<evidence type="ECO:0000256" key="2">
    <source>
        <dbReference type="ARBA" id="ARBA00022741"/>
    </source>
</evidence>
<feature type="domain" description="UvrD-like helicase ATP-binding" evidence="12">
    <location>
        <begin position="31"/>
        <end position="333"/>
    </location>
</feature>
<gene>
    <name evidence="14" type="ORF">RhiXN_10012</name>
</gene>
<keyword evidence="4 11" id="KW-0347">Helicase</keyword>
<dbReference type="PROSITE" id="PS51198">
    <property type="entry name" value="UVRD_HELICASE_ATP_BIND"/>
    <property type="match status" value="1"/>
</dbReference>
<evidence type="ECO:0000256" key="5">
    <source>
        <dbReference type="ARBA" id="ARBA00022840"/>
    </source>
</evidence>
<dbReference type="EC" id="5.6.2.4" evidence="9"/>
<organism evidence="14 15">
    <name type="scientific">Rhizoctonia solani</name>
    <dbReference type="NCBI Taxonomy" id="456999"/>
    <lineage>
        <taxon>Eukaryota</taxon>
        <taxon>Fungi</taxon>
        <taxon>Dikarya</taxon>
        <taxon>Basidiomycota</taxon>
        <taxon>Agaricomycotina</taxon>
        <taxon>Agaricomycetes</taxon>
        <taxon>Cantharellales</taxon>
        <taxon>Ceratobasidiaceae</taxon>
        <taxon>Rhizoctonia</taxon>
    </lineage>
</organism>
<name>A0A8H8P138_9AGAM</name>
<dbReference type="InterPro" id="IPR000212">
    <property type="entry name" value="DNA_helicase_UvrD/REP"/>
</dbReference>
<dbReference type="PROSITE" id="PS51217">
    <property type="entry name" value="UVRD_HELICASE_CTER"/>
    <property type="match status" value="1"/>
</dbReference>
<dbReference type="AlphaFoldDB" id="A0A8H8P138"/>
<keyword evidence="5 11" id="KW-0067">ATP-binding</keyword>